<dbReference type="PANTHER" id="PTHR30349">
    <property type="entry name" value="PHAGE INTEGRASE-RELATED"/>
    <property type="match status" value="1"/>
</dbReference>
<proteinExistence type="inferred from homology"/>
<feature type="compositionally biased region" description="Basic and acidic residues" evidence="4">
    <location>
        <begin position="15"/>
        <end position="28"/>
    </location>
</feature>
<dbReference type="OrthoDB" id="5429327at2"/>
<dbReference type="InterPro" id="IPR010998">
    <property type="entry name" value="Integrase_recombinase_N"/>
</dbReference>
<evidence type="ECO:0000256" key="3">
    <source>
        <dbReference type="ARBA" id="ARBA00023172"/>
    </source>
</evidence>
<dbReference type="RefSeq" id="WP_080809253.1">
    <property type="nucleotide sequence ID" value="NZ_LT828565.1"/>
</dbReference>
<dbReference type="Gene3D" id="1.10.150.130">
    <property type="match status" value="1"/>
</dbReference>
<dbReference type="InterPro" id="IPR011010">
    <property type="entry name" value="DNA_brk_join_enz"/>
</dbReference>
<dbReference type="EMBL" id="FWEV01000158">
    <property type="protein sequence ID" value="SLM30766.1"/>
    <property type="molecule type" value="Genomic_DNA"/>
</dbReference>
<feature type="domain" description="Tyr recombinase" evidence="5">
    <location>
        <begin position="191"/>
        <end position="366"/>
    </location>
</feature>
<dbReference type="InterPro" id="IPR050090">
    <property type="entry name" value="Tyrosine_recombinase_XerCD"/>
</dbReference>
<dbReference type="PANTHER" id="PTHR30349:SF64">
    <property type="entry name" value="PROPHAGE INTEGRASE INTD-RELATED"/>
    <property type="match status" value="1"/>
</dbReference>
<evidence type="ECO:0000259" key="5">
    <source>
        <dbReference type="PROSITE" id="PS51898"/>
    </source>
</evidence>
<dbReference type="GO" id="GO:0015074">
    <property type="term" value="P:DNA integration"/>
    <property type="evidence" value="ECO:0007669"/>
    <property type="project" value="InterPro"/>
</dbReference>
<feature type="region of interest" description="Disordered" evidence="4">
    <location>
        <begin position="15"/>
        <end position="39"/>
    </location>
</feature>
<dbReference type="InterPro" id="IPR002104">
    <property type="entry name" value="Integrase_catalytic"/>
</dbReference>
<dbReference type="STRING" id="1246637.MTBBW1_2400020"/>
<evidence type="ECO:0000313" key="7">
    <source>
        <dbReference type="Proteomes" id="UP000191931"/>
    </source>
</evidence>
<evidence type="ECO:0000256" key="1">
    <source>
        <dbReference type="ARBA" id="ARBA00008857"/>
    </source>
</evidence>
<dbReference type="SUPFAM" id="SSF56349">
    <property type="entry name" value="DNA breaking-rejoining enzymes"/>
    <property type="match status" value="1"/>
</dbReference>
<dbReference type="Pfam" id="PF00589">
    <property type="entry name" value="Phage_integrase"/>
    <property type="match status" value="1"/>
</dbReference>
<sequence length="376" mass="43202">MGVFQRYIKKDKNGNAVLDKKGKPKKEGPWFAQYPHERDPKTGKIKYRTEKVSFSKKKAEQFFRTKSDKFQEVEQFGVQPNTDMSFEELVNWGLDQEVMKIKASAADDRVRVVNLVKEFENHKAAQITPLMVDNFRIKMTKTISSSTGRPYSGTTINKMVSLARRIYYLGMDAGIVKSNPFARRGVFKEEAKGKYIPESDFRAILPFLPLYLQAFVTAAYMTGMRRGELIDLTCDRVNIAEGFIDLTPEDTKTEEHRRIYFNSIPELKNVITAAMNGHRNGNNYVFTKPDGSQVPKWYIQRLFKKACKKAGVPDYRIHDLRHSFNTNMLKAGVSQTVIMKLTGHKTNEMFLRYSHLDKEQGEAAMGKLDQFLTADD</sequence>
<dbReference type="CDD" id="cd00796">
    <property type="entry name" value="INT_Rci_Hp1_C"/>
    <property type="match status" value="1"/>
</dbReference>
<name>A0A1W1HEA2_9BACT</name>
<keyword evidence="7" id="KW-1185">Reference proteome</keyword>
<reference evidence="6 7" key="1">
    <citation type="submission" date="2017-03" db="EMBL/GenBank/DDBJ databases">
        <authorList>
            <person name="Afonso C.L."/>
            <person name="Miller P.J."/>
            <person name="Scott M.A."/>
            <person name="Spackman E."/>
            <person name="Goraichik I."/>
            <person name="Dimitrov K.M."/>
            <person name="Suarez D.L."/>
            <person name="Swayne D.E."/>
        </authorList>
    </citation>
    <scope>NUCLEOTIDE SEQUENCE [LARGE SCALE GENOMIC DNA]</scope>
    <source>
        <strain evidence="6">PRJEB14757</strain>
    </source>
</reference>
<gene>
    <name evidence="6" type="ORF">MTBBW1_2400020</name>
</gene>
<evidence type="ECO:0000313" key="6">
    <source>
        <dbReference type="EMBL" id="SLM30766.1"/>
    </source>
</evidence>
<keyword evidence="2" id="KW-0238">DNA-binding</keyword>
<evidence type="ECO:0000256" key="4">
    <source>
        <dbReference type="SAM" id="MobiDB-lite"/>
    </source>
</evidence>
<comment type="similarity">
    <text evidence="1">Belongs to the 'phage' integrase family.</text>
</comment>
<dbReference type="Gene3D" id="1.10.443.10">
    <property type="entry name" value="Intergrase catalytic core"/>
    <property type="match status" value="1"/>
</dbReference>
<dbReference type="Proteomes" id="UP000191931">
    <property type="component" value="Unassembled WGS sequence"/>
</dbReference>
<dbReference type="InterPro" id="IPR013762">
    <property type="entry name" value="Integrase-like_cat_sf"/>
</dbReference>
<dbReference type="GO" id="GO:0003677">
    <property type="term" value="F:DNA binding"/>
    <property type="evidence" value="ECO:0007669"/>
    <property type="project" value="UniProtKB-KW"/>
</dbReference>
<keyword evidence="3" id="KW-0233">DNA recombination</keyword>
<organism evidence="6 7">
    <name type="scientific">Desulfamplus magnetovallimortis</name>
    <dbReference type="NCBI Taxonomy" id="1246637"/>
    <lineage>
        <taxon>Bacteria</taxon>
        <taxon>Pseudomonadati</taxon>
        <taxon>Thermodesulfobacteriota</taxon>
        <taxon>Desulfobacteria</taxon>
        <taxon>Desulfobacterales</taxon>
        <taxon>Desulfobacteraceae</taxon>
        <taxon>Desulfamplus</taxon>
    </lineage>
</organism>
<dbReference type="GO" id="GO:0006310">
    <property type="term" value="P:DNA recombination"/>
    <property type="evidence" value="ECO:0007669"/>
    <property type="project" value="UniProtKB-KW"/>
</dbReference>
<dbReference type="AlphaFoldDB" id="A0A1W1HEA2"/>
<protein>
    <submittedName>
        <fullName evidence="6">Putative Integrase family protein</fullName>
    </submittedName>
</protein>
<evidence type="ECO:0000256" key="2">
    <source>
        <dbReference type="ARBA" id="ARBA00023125"/>
    </source>
</evidence>
<dbReference type="PROSITE" id="PS51898">
    <property type="entry name" value="TYR_RECOMBINASE"/>
    <property type="match status" value="1"/>
</dbReference>
<accession>A0A1W1HEA2</accession>